<organism evidence="5 7">
    <name type="scientific">Adineta steineri</name>
    <dbReference type="NCBI Taxonomy" id="433720"/>
    <lineage>
        <taxon>Eukaryota</taxon>
        <taxon>Metazoa</taxon>
        <taxon>Spiralia</taxon>
        <taxon>Gnathifera</taxon>
        <taxon>Rotifera</taxon>
        <taxon>Eurotatoria</taxon>
        <taxon>Bdelloidea</taxon>
        <taxon>Adinetida</taxon>
        <taxon>Adinetidae</taxon>
        <taxon>Adineta</taxon>
    </lineage>
</organism>
<evidence type="ECO:0000259" key="4">
    <source>
        <dbReference type="Pfam" id="PF03496"/>
    </source>
</evidence>
<dbReference type="EMBL" id="CAJOAZ010003586">
    <property type="protein sequence ID" value="CAF4016901.1"/>
    <property type="molecule type" value="Genomic_DNA"/>
</dbReference>
<dbReference type="SUPFAM" id="SSF56399">
    <property type="entry name" value="ADP-ribosylation"/>
    <property type="match status" value="1"/>
</dbReference>
<feature type="domain" description="ADP ribosyltransferase" evidence="4">
    <location>
        <begin position="176"/>
        <end position="328"/>
    </location>
</feature>
<protein>
    <recommendedName>
        <fullName evidence="4">ADP ribosyltransferase domain-containing protein</fullName>
    </recommendedName>
</protein>
<dbReference type="Gene3D" id="1.25.40.10">
    <property type="entry name" value="Tetratricopeptide repeat domain"/>
    <property type="match status" value="1"/>
</dbReference>
<keyword evidence="2 3" id="KW-0802">TPR repeat</keyword>
<sequence>MYKGKSKKNASAVPKEAENRRRINIQQMQNVLLIWLDSNIDEINDDRQNTITKLRCVVNDIKTYTNGDQCIEFIQTISDNKVCMIVSGSLGKDIMPRVHNISHVDSIFIFCGNRKYHEQWAKDWSKIKGVFTDITPICEALREAAHKCEQNAIPMSFVNITAKHQFIGTAVKCFLYPMLNCALRLMNGDIITRMGFFIGDLHRQIKQLHQEQYAGTTAADTFTVYRGQGLSTGDFEQMSKIKGGLISFNNFLSTSTVRKISLGFAQYATINPDQVGVLFILKINPAQSTTPFASIAGLSDFEKEEEVLFSMHSVFRIQDIKQIGGNNRLYEVNLTLTVDNDRELSRLTDYIRQESFPDSSGWYRLGMVLCKMSQFDKAEDIYQILLDQTKDDEYKAPIYGQLGIIKRTQGKYQEALAFFEQSLAISQKTLSLNDPQLAVCYNNIGAVHSDMGNYPKALSCFEKALEIRQQLLPPNHPDLAASYNNTGVVYENMGNYSKARTFYEHAIQIGEQSLPLNHPTLQKRRNNLERVKNK</sequence>
<evidence type="ECO:0000256" key="3">
    <source>
        <dbReference type="PROSITE-ProRule" id="PRU00339"/>
    </source>
</evidence>
<feature type="repeat" description="TPR" evidence="3">
    <location>
        <begin position="480"/>
        <end position="513"/>
    </location>
</feature>
<dbReference type="EMBL" id="CAJNOG010001043">
    <property type="protein sequence ID" value="CAF1401506.1"/>
    <property type="molecule type" value="Genomic_DNA"/>
</dbReference>
<feature type="repeat" description="TPR" evidence="3">
    <location>
        <begin position="359"/>
        <end position="392"/>
    </location>
</feature>
<dbReference type="AlphaFoldDB" id="A0A815KXM7"/>
<dbReference type="PROSITE" id="PS51996">
    <property type="entry name" value="TR_MART"/>
    <property type="match status" value="1"/>
</dbReference>
<dbReference type="SMART" id="SM00028">
    <property type="entry name" value="TPR"/>
    <property type="match status" value="4"/>
</dbReference>
<dbReference type="PANTHER" id="PTHR45641">
    <property type="entry name" value="TETRATRICOPEPTIDE REPEAT PROTEIN (AFU_ORTHOLOGUE AFUA_6G03870)"/>
    <property type="match status" value="1"/>
</dbReference>
<comment type="caution">
    <text evidence="5">The sequence shown here is derived from an EMBL/GenBank/DDBJ whole genome shotgun (WGS) entry which is preliminary data.</text>
</comment>
<dbReference type="Proteomes" id="UP000663844">
    <property type="component" value="Unassembled WGS sequence"/>
</dbReference>
<evidence type="ECO:0000256" key="1">
    <source>
        <dbReference type="ARBA" id="ARBA00022737"/>
    </source>
</evidence>
<dbReference type="InterPro" id="IPR019734">
    <property type="entry name" value="TPR_rpt"/>
</dbReference>
<gene>
    <name evidence="5" type="ORF">JYZ213_LOCUS37783</name>
    <name evidence="6" type="ORF">OXD698_LOCUS30452</name>
</gene>
<dbReference type="InterPro" id="IPR011990">
    <property type="entry name" value="TPR-like_helical_dom_sf"/>
</dbReference>
<dbReference type="InterPro" id="IPR003540">
    <property type="entry name" value="ADP-ribosyltransferase"/>
</dbReference>
<dbReference type="GO" id="GO:0005576">
    <property type="term" value="C:extracellular region"/>
    <property type="evidence" value="ECO:0007669"/>
    <property type="project" value="InterPro"/>
</dbReference>
<dbReference type="PROSITE" id="PS50293">
    <property type="entry name" value="TPR_REGION"/>
    <property type="match status" value="1"/>
</dbReference>
<evidence type="ECO:0000256" key="2">
    <source>
        <dbReference type="ARBA" id="ARBA00022803"/>
    </source>
</evidence>
<dbReference type="Gene3D" id="3.90.176.10">
    <property type="entry name" value="Toxin ADP-ribosyltransferase, Chain A, domain 1"/>
    <property type="match status" value="1"/>
</dbReference>
<reference evidence="5" key="1">
    <citation type="submission" date="2021-02" db="EMBL/GenBank/DDBJ databases">
        <authorList>
            <person name="Nowell W R."/>
        </authorList>
    </citation>
    <scope>NUCLEOTIDE SEQUENCE</scope>
</reference>
<dbReference type="SUPFAM" id="SSF48452">
    <property type="entry name" value="TPR-like"/>
    <property type="match status" value="1"/>
</dbReference>
<dbReference type="Proteomes" id="UP000663845">
    <property type="component" value="Unassembled WGS sequence"/>
</dbReference>
<evidence type="ECO:0000313" key="6">
    <source>
        <dbReference type="EMBL" id="CAF4016901.1"/>
    </source>
</evidence>
<feature type="repeat" description="TPR" evidence="3">
    <location>
        <begin position="438"/>
        <end position="471"/>
    </location>
</feature>
<feature type="repeat" description="TPR" evidence="3">
    <location>
        <begin position="396"/>
        <end position="429"/>
    </location>
</feature>
<dbReference type="PROSITE" id="PS50005">
    <property type="entry name" value="TPR"/>
    <property type="match status" value="4"/>
</dbReference>
<evidence type="ECO:0000313" key="7">
    <source>
        <dbReference type="Proteomes" id="UP000663845"/>
    </source>
</evidence>
<dbReference type="Pfam" id="PF03496">
    <property type="entry name" value="ADPrib_exo_Tox"/>
    <property type="match status" value="1"/>
</dbReference>
<dbReference type="PANTHER" id="PTHR45641:SF19">
    <property type="entry name" value="NEPHROCYSTIN-3"/>
    <property type="match status" value="1"/>
</dbReference>
<proteinExistence type="predicted"/>
<accession>A0A815KXM7</accession>
<dbReference type="Pfam" id="PF13424">
    <property type="entry name" value="TPR_12"/>
    <property type="match status" value="2"/>
</dbReference>
<name>A0A815KXM7_9BILA</name>
<keyword evidence="1" id="KW-0677">Repeat</keyword>
<evidence type="ECO:0000313" key="5">
    <source>
        <dbReference type="EMBL" id="CAF1401506.1"/>
    </source>
</evidence>